<accession>A0A8C4PYA0</accession>
<dbReference type="InterPro" id="IPR016024">
    <property type="entry name" value="ARM-type_fold"/>
</dbReference>
<dbReference type="Ensembl" id="ENSEBUT00000005743.1">
    <property type="protein sequence ID" value="ENSEBUP00000005305.1"/>
    <property type="gene ID" value="ENSEBUG00000003626.1"/>
</dbReference>
<feature type="transmembrane region" description="Helical" evidence="2">
    <location>
        <begin position="308"/>
        <end position="329"/>
    </location>
</feature>
<evidence type="ECO:0000256" key="1">
    <source>
        <dbReference type="ARBA" id="ARBA00022574"/>
    </source>
</evidence>
<name>A0A8C4PYA0_EPTBU</name>
<dbReference type="Proteomes" id="UP000694388">
    <property type="component" value="Unplaced"/>
</dbReference>
<dbReference type="Gene3D" id="1.25.10.10">
    <property type="entry name" value="Leucine-rich Repeat Variant"/>
    <property type="match status" value="1"/>
</dbReference>
<keyword evidence="4" id="KW-1185">Reference proteome</keyword>
<dbReference type="OMA" id="ECMITAS"/>
<evidence type="ECO:0000256" key="2">
    <source>
        <dbReference type="SAM" id="Phobius"/>
    </source>
</evidence>
<dbReference type="PANTHER" id="PTHR46108:SF4">
    <property type="entry name" value="BLUE CHEESE"/>
    <property type="match status" value="1"/>
</dbReference>
<dbReference type="InterPro" id="IPR011989">
    <property type="entry name" value="ARM-like"/>
</dbReference>
<evidence type="ECO:0000313" key="3">
    <source>
        <dbReference type="Ensembl" id="ENSEBUP00000005305.1"/>
    </source>
</evidence>
<organism evidence="3 4">
    <name type="scientific">Eptatretus burgeri</name>
    <name type="common">Inshore hagfish</name>
    <dbReference type="NCBI Taxonomy" id="7764"/>
    <lineage>
        <taxon>Eukaryota</taxon>
        <taxon>Metazoa</taxon>
        <taxon>Chordata</taxon>
        <taxon>Craniata</taxon>
        <taxon>Vertebrata</taxon>
        <taxon>Cyclostomata</taxon>
        <taxon>Myxini</taxon>
        <taxon>Myxiniformes</taxon>
        <taxon>Myxinidae</taxon>
        <taxon>Eptatretinae</taxon>
        <taxon>Eptatretus</taxon>
    </lineage>
</organism>
<dbReference type="PANTHER" id="PTHR46108">
    <property type="entry name" value="BLUE CHEESE"/>
    <property type="match status" value="1"/>
</dbReference>
<reference evidence="3" key="2">
    <citation type="submission" date="2025-09" db="UniProtKB">
        <authorList>
            <consortium name="Ensembl"/>
        </authorList>
    </citation>
    <scope>IDENTIFICATION</scope>
</reference>
<keyword evidence="1" id="KW-0853">WD repeat</keyword>
<dbReference type="SUPFAM" id="SSF48371">
    <property type="entry name" value="ARM repeat"/>
    <property type="match status" value="1"/>
</dbReference>
<keyword evidence="2" id="KW-0812">Transmembrane</keyword>
<protein>
    <submittedName>
        <fullName evidence="3">Uncharacterized protein</fullName>
    </submittedName>
</protein>
<evidence type="ECO:0000313" key="4">
    <source>
        <dbReference type="Proteomes" id="UP000694388"/>
    </source>
</evidence>
<keyword evidence="2" id="KW-0472">Membrane</keyword>
<keyword evidence="2" id="KW-1133">Transmembrane helix</keyword>
<proteinExistence type="predicted"/>
<dbReference type="GeneTree" id="ENSGT00940000155680"/>
<sequence length="333" mass="37426">MNVCARSFSFLKKKFNPITSLMRNPCTSLTSHFALVIPRLEVAVQAILEFLNPPKPGEDETLGWTLLNTLHILAATNQKVVDIMATMSLPSTLVKCLYLCFDLPPVDPSDETESRLRLQTLFVETLVRLCRHSSPAEELVQKDDMSLLFLAISSWCPPYNQGWRHGAADILRMLARRGLSNNVLRYIHGKQWVARCTHSALRSPDLYVIDAAETLVCLLCFLRDSSEASPILLEDFQACCGYDNLPNFLLRLESEGGKEAYSCLWDLVTVIASLTPYGAKELLPMMPSGGASFLLPGFSLPQPLGQGVYKFCFPFLFFVFFFHSIQHLYKKSC</sequence>
<dbReference type="InterPro" id="IPR051944">
    <property type="entry name" value="BEACH_domain_protein"/>
</dbReference>
<reference evidence="3" key="1">
    <citation type="submission" date="2025-08" db="UniProtKB">
        <authorList>
            <consortium name="Ensembl"/>
        </authorList>
    </citation>
    <scope>IDENTIFICATION</scope>
</reference>
<dbReference type="AlphaFoldDB" id="A0A8C4PYA0"/>